<organism evidence="1 2">
    <name type="scientific">Clostridium algidicarnis DSM 15099</name>
    <dbReference type="NCBI Taxonomy" id="1121295"/>
    <lineage>
        <taxon>Bacteria</taxon>
        <taxon>Bacillati</taxon>
        <taxon>Bacillota</taxon>
        <taxon>Clostridia</taxon>
        <taxon>Eubacteriales</taxon>
        <taxon>Clostridiaceae</taxon>
        <taxon>Clostridium</taxon>
    </lineage>
</organism>
<name>A0A2S6FZ31_9CLOT</name>
<dbReference type="InterPro" id="IPR013078">
    <property type="entry name" value="His_Pase_superF_clade-1"/>
</dbReference>
<accession>A0A2S6FZ31</accession>
<dbReference type="Gene3D" id="3.40.50.1240">
    <property type="entry name" value="Phosphoglycerate mutase-like"/>
    <property type="match status" value="1"/>
</dbReference>
<gene>
    <name evidence="1" type="ORF">BD821_10415</name>
</gene>
<dbReference type="Proteomes" id="UP000239863">
    <property type="component" value="Unassembled WGS sequence"/>
</dbReference>
<dbReference type="SUPFAM" id="SSF53254">
    <property type="entry name" value="Phosphoglycerate mutase-like"/>
    <property type="match status" value="1"/>
</dbReference>
<evidence type="ECO:0000313" key="2">
    <source>
        <dbReference type="Proteomes" id="UP000239863"/>
    </source>
</evidence>
<dbReference type="RefSeq" id="WP_104409497.1">
    <property type="nucleotide sequence ID" value="NZ_PTIS01000004.1"/>
</dbReference>
<evidence type="ECO:0000313" key="1">
    <source>
        <dbReference type="EMBL" id="PPK48758.1"/>
    </source>
</evidence>
<dbReference type="Pfam" id="PF00300">
    <property type="entry name" value="His_Phos_1"/>
    <property type="match status" value="1"/>
</dbReference>
<proteinExistence type="predicted"/>
<protein>
    <submittedName>
        <fullName evidence="1">Histidine phosphatase superfamily protein (Branch 1)</fullName>
    </submittedName>
</protein>
<comment type="caution">
    <text evidence="1">The sequence shown here is derived from an EMBL/GenBank/DDBJ whole genome shotgun (WGS) entry which is preliminary data.</text>
</comment>
<dbReference type="EMBL" id="PTIS01000004">
    <property type="protein sequence ID" value="PPK48758.1"/>
    <property type="molecule type" value="Genomic_DNA"/>
</dbReference>
<dbReference type="AlphaFoldDB" id="A0A2S6FZ31"/>
<reference evidence="1 2" key="1">
    <citation type="submission" date="2018-02" db="EMBL/GenBank/DDBJ databases">
        <title>Genomic Encyclopedia of Archaeal and Bacterial Type Strains, Phase II (KMG-II): from individual species to whole genera.</title>
        <authorList>
            <person name="Goeker M."/>
        </authorList>
    </citation>
    <scope>NUCLEOTIDE SEQUENCE [LARGE SCALE GENOMIC DNA]</scope>
    <source>
        <strain evidence="1 2">DSM 15099</strain>
    </source>
</reference>
<dbReference type="STRING" id="37659.GCA_000703125_00886"/>
<dbReference type="InterPro" id="IPR029033">
    <property type="entry name" value="His_PPase_superfam"/>
</dbReference>
<dbReference type="OrthoDB" id="1680942at2"/>
<sequence length="179" mass="21219">MKIGLVRHFKVNIEHKRYMNSTEYNEYANRYNISEVFEKEVDLGNVTWNKCYCSNLSRAIFTAKSIYKGDIIVTESLREIQTLSRFNTRLPLHYYLWDVIGRVAWIKDHPSQPEIRSLTKVRVENILDEIIADAKEEDNILIVSHAGIMYSIRKELERRGFKGHKFLKAENGKLYLYER</sequence>